<feature type="region of interest" description="Disordered" evidence="1">
    <location>
        <begin position="595"/>
        <end position="624"/>
    </location>
</feature>
<dbReference type="STRING" id="1777144.AWB83_04874"/>
<dbReference type="EMBL" id="FCOB02000025">
    <property type="protein sequence ID" value="SAK87802.1"/>
    <property type="molecule type" value="Genomic_DNA"/>
</dbReference>
<dbReference type="InterPro" id="IPR018667">
    <property type="entry name" value="DUF2126"/>
</dbReference>
<dbReference type="PANTHER" id="PTHR33490:SF1">
    <property type="entry name" value="SLL1233 PROTEIN"/>
    <property type="match status" value="1"/>
</dbReference>
<protein>
    <submittedName>
        <fullName evidence="3">Transglutaminase domain-containing protein</fullName>
    </submittedName>
</protein>
<dbReference type="OrthoDB" id="9804872at2"/>
<evidence type="ECO:0000313" key="3">
    <source>
        <dbReference type="EMBL" id="SAK87802.1"/>
    </source>
</evidence>
<dbReference type="Pfam" id="PF01841">
    <property type="entry name" value="Transglut_core"/>
    <property type="match status" value="1"/>
</dbReference>
<organism evidence="3 4">
    <name type="scientific">Caballeronia ptereochthonis</name>
    <dbReference type="NCBI Taxonomy" id="1777144"/>
    <lineage>
        <taxon>Bacteria</taxon>
        <taxon>Pseudomonadati</taxon>
        <taxon>Pseudomonadota</taxon>
        <taxon>Betaproteobacteria</taxon>
        <taxon>Burkholderiales</taxon>
        <taxon>Burkholderiaceae</taxon>
        <taxon>Caballeronia</taxon>
    </lineage>
</organism>
<dbReference type="InterPro" id="IPR002931">
    <property type="entry name" value="Transglutaminase-like"/>
</dbReference>
<name>A0A158CZK9_9BURK</name>
<evidence type="ECO:0000313" key="4">
    <source>
        <dbReference type="Proteomes" id="UP000054978"/>
    </source>
</evidence>
<dbReference type="Proteomes" id="UP000054978">
    <property type="component" value="Unassembled WGS sequence"/>
</dbReference>
<dbReference type="AlphaFoldDB" id="A0A158CZK9"/>
<evidence type="ECO:0000256" key="1">
    <source>
        <dbReference type="SAM" id="MobiDB-lite"/>
    </source>
</evidence>
<accession>A0A158CZK9</accession>
<dbReference type="InterPro" id="IPR013589">
    <property type="entry name" value="Bac_transglu_N"/>
</dbReference>
<dbReference type="SMART" id="SM00460">
    <property type="entry name" value="TGc"/>
    <property type="match status" value="1"/>
</dbReference>
<proteinExistence type="predicted"/>
<comment type="caution">
    <text evidence="3">The sequence shown here is derived from an EMBL/GenBank/DDBJ whole genome shotgun (WGS) entry which is preliminary data.</text>
</comment>
<dbReference type="Gene3D" id="3.10.620.30">
    <property type="match status" value="1"/>
</dbReference>
<sequence>MSIRVALNHVTHYRYDRLVGLSPQVVRLRPAPHCRTPIVSYSMRVEPEDHFINWQQDAFANYQARLVFPEKTREFKVTVDLVAEMAVYNPFDFFLEPAAEIFPFTYAPELLHDLAPYMVKRELTPRFAAFVESIDRTPRGTTDFLVDLNQRLSREIRYLIRMEPGVQTPEETLETAAGSCRDSGWLLVETLRHLGLAARFVSGYLLQLAPDTKSLDGPSGTEVDFTDLHAWCEVYLPGAGWIGFDPTSGLLAGEGHIPVACTPEPDSAAPVSGAVDKSEVEFVHTMSIERVLETPRVTKPYSEEDWSAVLRMGEQVDAQLDASDVRLTMGGEPTYVSVRDRDAPEWNTDALGPTKRSYGVSLMDKLRAQYGASGFLHIGQGKWYPGEQLPRWALSLFWRADGEPCWQNPALFADERQSASYTSDDAARFLRHLAGKLSLDSKYIQPAYEDTWYYLWRERRLPVNVDPFDSRLDDELERARLRRVFDAGLPSVTGYALPISREEGVPAMRPGRWVSGPWFFRDERMFLIPGDSPMGYRLPLDSLPWVSQGDYPWQHEHDPFGPPTPLRAAAELRMQYADLDVESRMQNAEAGTTGRIGAWSGEAGASGTRGPSGESRDRAPQRGESAGWITRTALCVEARDPARAAGPKAEADALEKLGSGNKLMHVFMPPLTALDDYLDLLAAVEATAADLGIPVIIEGYPPPRDPRLKMLQVTPDPGVIEVNIHPAANWNDLVEHTEFLYNAAHESYLSPEKFMLDGRHTGTGGGNHFVLGGATPADSPFLRRPDLLASLIAYWHNHPSLSMLFSGLFIGPTSQAPRVDEARNDQVYELEIAFAELQHQLDLLGGRGSATVPPWLIDRILRNILIDVTGNTHRAEFCIDKLYSPDGPTGRLGLLELRGFEMPPHARMSLVQQLLLRALVARFWEMPYTARLTRWGTELHDRFMLGTFVQMDFDDVLTELRDAGFAFERSWFAPHFEFRFPLVGAYDTSGIALTIRNALEPWHVMGEEGAIGGTVRFVDSSVERLEVRALGLNGNRHVVTVNGEALPLQPTGRVSEYVAGVRFRAWSQAASLHPTIDVHAPLTFDIVDTWTGRAIGGCQYHVAHPGGRNYQTFPVNAYEAESRRRSRFFAMGHTPGAMRVEARERSLEFSFTLDLRYR</sequence>
<dbReference type="RefSeq" id="WP_087048219.1">
    <property type="nucleotide sequence ID" value="NZ_FCOB02000025.1"/>
</dbReference>
<dbReference type="SUPFAM" id="SSF54001">
    <property type="entry name" value="Cysteine proteinases"/>
    <property type="match status" value="1"/>
</dbReference>
<dbReference type="InterPro" id="IPR038765">
    <property type="entry name" value="Papain-like_cys_pep_sf"/>
</dbReference>
<feature type="domain" description="Transglutaminase-like" evidence="2">
    <location>
        <begin position="172"/>
        <end position="248"/>
    </location>
</feature>
<dbReference type="Pfam" id="PF08379">
    <property type="entry name" value="Bact_transglu_N"/>
    <property type="match status" value="1"/>
</dbReference>
<reference evidence="3" key="1">
    <citation type="submission" date="2016-01" db="EMBL/GenBank/DDBJ databases">
        <authorList>
            <person name="Peeters C."/>
        </authorList>
    </citation>
    <scope>NUCLEOTIDE SEQUENCE [LARGE SCALE GENOMIC DNA]</scope>
    <source>
        <strain evidence="3">LMG 29326</strain>
    </source>
</reference>
<evidence type="ECO:0000259" key="2">
    <source>
        <dbReference type="SMART" id="SM00460"/>
    </source>
</evidence>
<keyword evidence="4" id="KW-1185">Reference proteome</keyword>
<dbReference type="Pfam" id="PF09899">
    <property type="entry name" value="DUF2126"/>
    <property type="match status" value="1"/>
</dbReference>
<gene>
    <name evidence="3" type="ORF">AWB83_04874</name>
</gene>
<dbReference type="PANTHER" id="PTHR33490">
    <property type="entry name" value="BLR5614 PROTEIN-RELATED"/>
    <property type="match status" value="1"/>
</dbReference>